<organism evidence="2 3">
    <name type="scientific">Ceraceosorus bombacis</name>
    <dbReference type="NCBI Taxonomy" id="401625"/>
    <lineage>
        <taxon>Eukaryota</taxon>
        <taxon>Fungi</taxon>
        <taxon>Dikarya</taxon>
        <taxon>Basidiomycota</taxon>
        <taxon>Ustilaginomycotina</taxon>
        <taxon>Exobasidiomycetes</taxon>
        <taxon>Ceraceosorales</taxon>
        <taxon>Ceraceosoraceae</taxon>
        <taxon>Ceraceosorus</taxon>
    </lineage>
</organism>
<name>A0A0P1BCF6_9BASI</name>
<dbReference type="Proteomes" id="UP000054845">
    <property type="component" value="Unassembled WGS sequence"/>
</dbReference>
<proteinExistence type="predicted"/>
<evidence type="ECO:0000313" key="3">
    <source>
        <dbReference type="Proteomes" id="UP000054845"/>
    </source>
</evidence>
<dbReference type="AlphaFoldDB" id="A0A0P1BCF6"/>
<dbReference type="OrthoDB" id="10395871at2759"/>
<dbReference type="EMBL" id="CCYA01000230">
    <property type="protein sequence ID" value="CEH13775.1"/>
    <property type="molecule type" value="Genomic_DNA"/>
</dbReference>
<evidence type="ECO:0000313" key="2">
    <source>
        <dbReference type="EMBL" id="CEH13775.1"/>
    </source>
</evidence>
<keyword evidence="3" id="KW-1185">Reference proteome</keyword>
<accession>A0A0P1BCF6</accession>
<reference evidence="2 3" key="1">
    <citation type="submission" date="2014-09" db="EMBL/GenBank/DDBJ databases">
        <authorList>
            <person name="Magalhaes I.L.F."/>
            <person name="Oliveira U."/>
            <person name="Santos F.R."/>
            <person name="Vidigal T.H.D.A."/>
            <person name="Brescovit A.D."/>
            <person name="Santos A.J."/>
        </authorList>
    </citation>
    <scope>NUCLEOTIDE SEQUENCE [LARGE SCALE GENOMIC DNA]</scope>
</reference>
<evidence type="ECO:0000256" key="1">
    <source>
        <dbReference type="SAM" id="MobiDB-lite"/>
    </source>
</evidence>
<feature type="region of interest" description="Disordered" evidence="1">
    <location>
        <begin position="19"/>
        <end position="39"/>
    </location>
</feature>
<protein>
    <submittedName>
        <fullName evidence="2">Uncharacterized protein</fullName>
    </submittedName>
</protein>
<sequence length="91" mass="10512">MLRLERKYRPRTKLIFAGMGMRPRPCTPAASSMRTHQERAELNSDLGPRYVNHTSECQIVNAGCATWAMSREEHFEEYRSRQSRPQIGTTA</sequence>